<keyword evidence="3" id="KW-1185">Reference proteome</keyword>
<keyword evidence="1" id="KW-0472">Membrane</keyword>
<proteinExistence type="predicted"/>
<organism evidence="2 3">
    <name type="scientific">Actinokineospora alba</name>
    <dbReference type="NCBI Taxonomy" id="504798"/>
    <lineage>
        <taxon>Bacteria</taxon>
        <taxon>Bacillati</taxon>
        <taxon>Actinomycetota</taxon>
        <taxon>Actinomycetes</taxon>
        <taxon>Pseudonocardiales</taxon>
        <taxon>Pseudonocardiaceae</taxon>
        <taxon>Actinokineospora</taxon>
    </lineage>
</organism>
<dbReference type="AlphaFoldDB" id="A0A1H0SXK6"/>
<gene>
    <name evidence="2" type="ORF">SAMN05192558_109146</name>
</gene>
<evidence type="ECO:0000256" key="1">
    <source>
        <dbReference type="SAM" id="Phobius"/>
    </source>
</evidence>
<protein>
    <submittedName>
        <fullName evidence="2">Uncharacterized protein</fullName>
    </submittedName>
</protein>
<keyword evidence="1" id="KW-1133">Transmembrane helix</keyword>
<feature type="transmembrane region" description="Helical" evidence="1">
    <location>
        <begin position="6"/>
        <end position="22"/>
    </location>
</feature>
<evidence type="ECO:0000313" key="2">
    <source>
        <dbReference type="EMBL" id="SDP46394.1"/>
    </source>
</evidence>
<reference evidence="3" key="1">
    <citation type="submission" date="2016-10" db="EMBL/GenBank/DDBJ databases">
        <authorList>
            <person name="Varghese N."/>
            <person name="Submissions S."/>
        </authorList>
    </citation>
    <scope>NUCLEOTIDE SEQUENCE [LARGE SCALE GENOMIC DNA]</scope>
    <source>
        <strain evidence="3">IBRC-M 10655</strain>
    </source>
</reference>
<name>A0A1H0SXK6_9PSEU</name>
<evidence type="ECO:0000313" key="3">
    <source>
        <dbReference type="Proteomes" id="UP000199651"/>
    </source>
</evidence>
<dbReference type="STRING" id="504798.SAMN05421871_11858"/>
<accession>A0A1H0SXK6</accession>
<sequence length="33" mass="3589">MGGTWVLIIVGTTAAVTIFLTVRDVRRDARGRS</sequence>
<dbReference type="Proteomes" id="UP000199651">
    <property type="component" value="Unassembled WGS sequence"/>
</dbReference>
<dbReference type="EMBL" id="FNJB01000009">
    <property type="protein sequence ID" value="SDP46394.1"/>
    <property type="molecule type" value="Genomic_DNA"/>
</dbReference>
<keyword evidence="1" id="KW-0812">Transmembrane</keyword>